<evidence type="ECO:0000256" key="1">
    <source>
        <dbReference type="SAM" id="Coils"/>
    </source>
</evidence>
<sequence length="766" mass="87507">MIQSAGKVMDAPQTFETIQKVTEESNPLDNQRENFFHRQYSSGMQSNQGSAGSLSYHQQNSQLTGNPQVKRINNCNSQDTPQQKVIKKQFSKSKERNSSLTNNNTSNNVQSSTGNNNNNHNNMSINSAKNYQNNLSNQYYQNNISSQINQPISTLACSTINDSSSIYTSAQNPFGNQSNQMLFHTHNNINNNSSNNSAKKLSNAVQCEKNVLQLQNTIKTKDSNVLKDTTIMVGNRNYLQNSSITPKLNNNYVNKNNYCSVPQKCISKDLYSFEYTLQPNHQSLLFRNQENTDPIAQSRQGTMRSEIKLPTDHQQQFYNVENKLPTQSDNLSTTKELDQEGQQHLRNVDNYHISTKCLNDLNSNSMNNKSKPFSLFTKKQEEYDISQNCDQSIIPQETSNSNGVSQTFQNNQKQKQSLPSTSSHQLIFNNENNYQTQFKDLLDWKIEGSKLELNTSHDQLIQNNSTDLSNKHTQNNLVSDKKLQKNCDCLKEITELKVMISEMQKNQIVQAQINQKLQQDNENIWKAFRQLKSQLSKNQDLGNSDCDQTKENAYADKENIKSTDKTKYKKIVKSLVSKNKELKKQNNEIEAVLKDILLQNEISRQRIGIRDKLSCKNSRANSRSGVSSNNETDFILDNHQNGNFDGNTSQNYHVYRPRSSSNASGINSTKRGNENKSLKSNPYHNILKRAKNLHENIEVLKQDSLILNQVGIHLNTYQSNDTKNISYTPQNENFGSINNYEQENSNDIKIRQILSKIQHHDTLQNS</sequence>
<accession>I7M3E2</accession>
<feature type="compositionally biased region" description="Polar residues" evidence="2">
    <location>
        <begin position="42"/>
        <end position="83"/>
    </location>
</feature>
<feature type="region of interest" description="Disordered" evidence="2">
    <location>
        <begin position="394"/>
        <end position="422"/>
    </location>
</feature>
<feature type="region of interest" description="Disordered" evidence="2">
    <location>
        <begin position="615"/>
        <end position="682"/>
    </location>
</feature>
<keyword evidence="4" id="KW-1185">Reference proteome</keyword>
<feature type="coiled-coil region" evidence="1">
    <location>
        <begin position="565"/>
        <end position="599"/>
    </location>
</feature>
<keyword evidence="1" id="KW-0175">Coiled coil</keyword>
<dbReference type="RefSeq" id="XP_001023223.2">
    <property type="nucleotide sequence ID" value="XM_001023223.2"/>
</dbReference>
<protein>
    <submittedName>
        <fullName evidence="3">Uncharacterized protein</fullName>
    </submittedName>
</protein>
<feature type="compositionally biased region" description="Polar residues" evidence="2">
    <location>
        <begin position="615"/>
        <end position="670"/>
    </location>
</feature>
<dbReference type="Proteomes" id="UP000009168">
    <property type="component" value="Unassembled WGS sequence"/>
</dbReference>
<dbReference type="KEGG" id="tet:TTHERM_00494300"/>
<evidence type="ECO:0000313" key="4">
    <source>
        <dbReference type="Proteomes" id="UP000009168"/>
    </source>
</evidence>
<dbReference type="EMBL" id="GG662512">
    <property type="protein sequence ID" value="EAS02978.2"/>
    <property type="molecule type" value="Genomic_DNA"/>
</dbReference>
<proteinExistence type="predicted"/>
<organism evidence="3 4">
    <name type="scientific">Tetrahymena thermophila (strain SB210)</name>
    <dbReference type="NCBI Taxonomy" id="312017"/>
    <lineage>
        <taxon>Eukaryota</taxon>
        <taxon>Sar</taxon>
        <taxon>Alveolata</taxon>
        <taxon>Ciliophora</taxon>
        <taxon>Intramacronucleata</taxon>
        <taxon>Oligohymenophorea</taxon>
        <taxon>Hymenostomatida</taxon>
        <taxon>Tetrahymenina</taxon>
        <taxon>Tetrahymenidae</taxon>
        <taxon>Tetrahymena</taxon>
    </lineage>
</organism>
<evidence type="ECO:0000256" key="2">
    <source>
        <dbReference type="SAM" id="MobiDB-lite"/>
    </source>
</evidence>
<name>I7M3E2_TETTS</name>
<dbReference type="GeneID" id="7843407"/>
<reference evidence="4" key="1">
    <citation type="journal article" date="2006" name="PLoS Biol.">
        <title>Macronuclear genome sequence of the ciliate Tetrahymena thermophila, a model eukaryote.</title>
        <authorList>
            <person name="Eisen J.A."/>
            <person name="Coyne R.S."/>
            <person name="Wu M."/>
            <person name="Wu D."/>
            <person name="Thiagarajan M."/>
            <person name="Wortman J.R."/>
            <person name="Badger J.H."/>
            <person name="Ren Q."/>
            <person name="Amedeo P."/>
            <person name="Jones K.M."/>
            <person name="Tallon L.J."/>
            <person name="Delcher A.L."/>
            <person name="Salzberg S.L."/>
            <person name="Silva J.C."/>
            <person name="Haas B.J."/>
            <person name="Majoros W.H."/>
            <person name="Farzad M."/>
            <person name="Carlton J.M."/>
            <person name="Smith R.K. Jr."/>
            <person name="Garg J."/>
            <person name="Pearlman R.E."/>
            <person name="Karrer K.M."/>
            <person name="Sun L."/>
            <person name="Manning G."/>
            <person name="Elde N.C."/>
            <person name="Turkewitz A.P."/>
            <person name="Asai D.J."/>
            <person name="Wilkes D.E."/>
            <person name="Wang Y."/>
            <person name="Cai H."/>
            <person name="Collins K."/>
            <person name="Stewart B.A."/>
            <person name="Lee S.R."/>
            <person name="Wilamowska K."/>
            <person name="Weinberg Z."/>
            <person name="Ruzzo W.L."/>
            <person name="Wloga D."/>
            <person name="Gaertig J."/>
            <person name="Frankel J."/>
            <person name="Tsao C.-C."/>
            <person name="Gorovsky M.A."/>
            <person name="Keeling P.J."/>
            <person name="Waller R.F."/>
            <person name="Patron N.J."/>
            <person name="Cherry J.M."/>
            <person name="Stover N.A."/>
            <person name="Krieger C.J."/>
            <person name="del Toro C."/>
            <person name="Ryder H.F."/>
            <person name="Williamson S.C."/>
            <person name="Barbeau R.A."/>
            <person name="Hamilton E.P."/>
            <person name="Orias E."/>
        </authorList>
    </citation>
    <scope>NUCLEOTIDE SEQUENCE [LARGE SCALE GENOMIC DNA]</scope>
    <source>
        <strain evidence="4">SB210</strain>
    </source>
</reference>
<feature type="compositionally biased region" description="Low complexity" evidence="2">
    <location>
        <begin position="98"/>
        <end position="127"/>
    </location>
</feature>
<feature type="region of interest" description="Disordered" evidence="2">
    <location>
        <begin position="42"/>
        <end position="127"/>
    </location>
</feature>
<gene>
    <name evidence="3" type="ORF">TTHERM_00494300</name>
</gene>
<dbReference type="AlphaFoldDB" id="I7M3E2"/>
<evidence type="ECO:0000313" key="3">
    <source>
        <dbReference type="EMBL" id="EAS02978.2"/>
    </source>
</evidence>
<dbReference type="InParanoid" id="I7M3E2"/>